<evidence type="ECO:0000313" key="2">
    <source>
        <dbReference type="EMBL" id="NKE65664.1"/>
    </source>
</evidence>
<dbReference type="RefSeq" id="WP_168106765.1">
    <property type="nucleotide sequence ID" value="NZ_VTOX01000002.1"/>
</dbReference>
<dbReference type="EMBL" id="VTOX01000002">
    <property type="protein sequence ID" value="NKE65664.1"/>
    <property type="molecule type" value="Genomic_DNA"/>
</dbReference>
<keyword evidence="3" id="KW-1185">Reference proteome</keyword>
<name>A0A7X6I620_9BURK</name>
<accession>A0A7X6I620</accession>
<reference evidence="2 3" key="1">
    <citation type="journal article" date="2020" name="Nature">
        <title>Bacterial chemolithoautotrophy via manganese oxidation.</title>
        <authorList>
            <person name="Yu H."/>
            <person name="Leadbetter J.R."/>
        </authorList>
    </citation>
    <scope>NUCLEOTIDE SEQUENCE [LARGE SCALE GENOMIC DNA]</scope>
    <source>
        <strain evidence="2 3">RBP-1</strain>
    </source>
</reference>
<feature type="compositionally biased region" description="Polar residues" evidence="1">
    <location>
        <begin position="1"/>
        <end position="11"/>
    </location>
</feature>
<organism evidence="2 3">
    <name type="scientific">Ramlibacter lithotrophicus</name>
    <dbReference type="NCBI Taxonomy" id="2606681"/>
    <lineage>
        <taxon>Bacteria</taxon>
        <taxon>Pseudomonadati</taxon>
        <taxon>Pseudomonadota</taxon>
        <taxon>Betaproteobacteria</taxon>
        <taxon>Burkholderiales</taxon>
        <taxon>Comamonadaceae</taxon>
        <taxon>Ramlibacter</taxon>
    </lineage>
</organism>
<sequence>MTNPSSTSYNPLLQFRSDRGREQVRSEYLEDRKLVSAFTGEDSGSGYLSGRAAAAGETFASATVASRISR</sequence>
<evidence type="ECO:0000313" key="3">
    <source>
        <dbReference type="Proteomes" id="UP000521868"/>
    </source>
</evidence>
<proteinExistence type="predicted"/>
<dbReference type="Proteomes" id="UP000521868">
    <property type="component" value="Unassembled WGS sequence"/>
</dbReference>
<comment type="caution">
    <text evidence="2">The sequence shown here is derived from an EMBL/GenBank/DDBJ whole genome shotgun (WGS) entry which is preliminary data.</text>
</comment>
<dbReference type="AlphaFoldDB" id="A0A7X6I620"/>
<gene>
    <name evidence="2" type="ORF">RAMLITH_07495</name>
</gene>
<protein>
    <submittedName>
        <fullName evidence="2">Uncharacterized protein</fullName>
    </submittedName>
</protein>
<evidence type="ECO:0000256" key="1">
    <source>
        <dbReference type="SAM" id="MobiDB-lite"/>
    </source>
</evidence>
<feature type="region of interest" description="Disordered" evidence="1">
    <location>
        <begin position="1"/>
        <end position="21"/>
    </location>
</feature>